<dbReference type="AlphaFoldDB" id="A0A6P7S5K0"/>
<dbReference type="Proteomes" id="UP000515154">
    <property type="component" value="Linkage group LG3"/>
</dbReference>
<proteinExistence type="predicted"/>
<dbReference type="GO" id="GO:0070513">
    <property type="term" value="F:death domain binding"/>
    <property type="evidence" value="ECO:0007669"/>
    <property type="project" value="TreeGrafter"/>
</dbReference>
<dbReference type="Pfam" id="PF15228">
    <property type="entry name" value="DAP"/>
    <property type="match status" value="1"/>
</dbReference>
<dbReference type="GO" id="GO:0034198">
    <property type="term" value="P:cellular response to amino acid starvation"/>
    <property type="evidence" value="ECO:0007669"/>
    <property type="project" value="TreeGrafter"/>
</dbReference>
<dbReference type="GO" id="GO:0097190">
    <property type="term" value="P:apoptotic signaling pathway"/>
    <property type="evidence" value="ECO:0007669"/>
    <property type="project" value="TreeGrafter"/>
</dbReference>
<name>A0A6P7S5K0_9MOLL</name>
<evidence type="ECO:0000313" key="1">
    <source>
        <dbReference type="Proteomes" id="UP000515154"/>
    </source>
</evidence>
<dbReference type="KEGG" id="osn:115209273"/>
<dbReference type="RefSeq" id="XP_029633440.1">
    <property type="nucleotide sequence ID" value="XM_029777580.2"/>
</dbReference>
<gene>
    <name evidence="2" type="primary">LOC115209273</name>
</gene>
<organism evidence="1 2">
    <name type="scientific">Octopus sinensis</name>
    <name type="common">East Asian common octopus</name>
    <dbReference type="NCBI Taxonomy" id="2607531"/>
    <lineage>
        <taxon>Eukaryota</taxon>
        <taxon>Metazoa</taxon>
        <taxon>Spiralia</taxon>
        <taxon>Lophotrochozoa</taxon>
        <taxon>Mollusca</taxon>
        <taxon>Cephalopoda</taxon>
        <taxon>Coleoidea</taxon>
        <taxon>Octopodiformes</taxon>
        <taxon>Octopoda</taxon>
        <taxon>Incirrata</taxon>
        <taxon>Octopodidae</taxon>
        <taxon>Octopus</taxon>
    </lineage>
</organism>
<protein>
    <submittedName>
        <fullName evidence="2">Death-associated protein 1</fullName>
    </submittedName>
</protein>
<sequence>MSSSVDSKMDLKAGHPPAVKAGGMRIVQHKRPTDSKVSDTQLTAEELEQYGVSPKSDKKNQTLIVSGAVIKGDRDFPEVTKTFHDKPLPIHEKRPMQTQHPIQQPRK</sequence>
<evidence type="ECO:0000313" key="2">
    <source>
        <dbReference type="RefSeq" id="XP_029633440.1"/>
    </source>
</evidence>
<keyword evidence="1" id="KW-1185">Reference proteome</keyword>
<reference evidence="2" key="1">
    <citation type="submission" date="2025-08" db="UniProtKB">
        <authorList>
            <consortium name="RefSeq"/>
        </authorList>
    </citation>
    <scope>IDENTIFICATION</scope>
</reference>
<dbReference type="InterPro" id="IPR024130">
    <property type="entry name" value="DAP1/DAPL1"/>
</dbReference>
<dbReference type="GO" id="GO:0010507">
    <property type="term" value="P:negative regulation of autophagy"/>
    <property type="evidence" value="ECO:0007669"/>
    <property type="project" value="TreeGrafter"/>
</dbReference>
<dbReference type="PANTHER" id="PTHR13177">
    <property type="entry name" value="DEATH-ASSOCIATED PROTEIN 1"/>
    <property type="match status" value="1"/>
</dbReference>
<dbReference type="PANTHER" id="PTHR13177:SF4">
    <property type="entry name" value="GEO09647P1"/>
    <property type="match status" value="1"/>
</dbReference>
<accession>A0A6P7S5K0</accession>